<dbReference type="InterPro" id="IPR036390">
    <property type="entry name" value="WH_DNA-bd_sf"/>
</dbReference>
<dbReference type="CDD" id="cd00038">
    <property type="entry name" value="CAP_ED"/>
    <property type="match status" value="1"/>
</dbReference>
<protein>
    <submittedName>
        <fullName evidence="6">Crp/Fnr family transcriptional regulator</fullName>
    </submittedName>
</protein>
<keyword evidence="1" id="KW-0805">Transcription regulation</keyword>
<evidence type="ECO:0000256" key="2">
    <source>
        <dbReference type="ARBA" id="ARBA00023125"/>
    </source>
</evidence>
<feature type="compositionally biased region" description="Low complexity" evidence="4">
    <location>
        <begin position="232"/>
        <end position="243"/>
    </location>
</feature>
<organism evidence="6 7">
    <name type="scientific">Sphingomonas pokkalii</name>
    <dbReference type="NCBI Taxonomy" id="2175090"/>
    <lineage>
        <taxon>Bacteria</taxon>
        <taxon>Pseudomonadati</taxon>
        <taxon>Pseudomonadota</taxon>
        <taxon>Alphaproteobacteria</taxon>
        <taxon>Sphingomonadales</taxon>
        <taxon>Sphingomonadaceae</taxon>
        <taxon>Sphingomonas</taxon>
    </lineage>
</organism>
<dbReference type="GO" id="GO:0003677">
    <property type="term" value="F:DNA binding"/>
    <property type="evidence" value="ECO:0007669"/>
    <property type="project" value="UniProtKB-KW"/>
</dbReference>
<keyword evidence="2" id="KW-0238">DNA-binding</keyword>
<dbReference type="InterPro" id="IPR000595">
    <property type="entry name" value="cNMP-bd_dom"/>
</dbReference>
<gene>
    <name evidence="6" type="ORF">DD559_12410</name>
</gene>
<dbReference type="Gene3D" id="2.60.120.10">
    <property type="entry name" value="Jelly Rolls"/>
    <property type="match status" value="1"/>
</dbReference>
<evidence type="ECO:0000259" key="5">
    <source>
        <dbReference type="PROSITE" id="PS51063"/>
    </source>
</evidence>
<dbReference type="InterPro" id="IPR012318">
    <property type="entry name" value="HTH_CRP"/>
</dbReference>
<evidence type="ECO:0000256" key="1">
    <source>
        <dbReference type="ARBA" id="ARBA00023015"/>
    </source>
</evidence>
<keyword evidence="3" id="KW-0804">Transcription</keyword>
<sequence length="256" mass="27596">MLKSIHPAPGTSVSRRLSGLAQLTDPDRALLQDATLHPQLVPTARDLIVEGQRTAGPLLVLEGWLGRTRLFRDGRRQILSFLVPGDVITETACAHPVALSTITALSDARLCPAPPPNSPGLEQAYAASAALTECYLFRQIARLGRMSAYERILDWLNEMHERLALAGVAGPDSFVMPLTQEILGDALGLTSVHVNRTLQAMRRDGILEWRGGVVRMVQAARASDPSATRGTAARIAEPAAQRARPPHRASLENSAA</sequence>
<evidence type="ECO:0000313" key="6">
    <source>
        <dbReference type="EMBL" id="PVX30031.1"/>
    </source>
</evidence>
<evidence type="ECO:0000256" key="3">
    <source>
        <dbReference type="ARBA" id="ARBA00023163"/>
    </source>
</evidence>
<dbReference type="Pfam" id="PF00027">
    <property type="entry name" value="cNMP_binding"/>
    <property type="match status" value="1"/>
</dbReference>
<reference evidence="6 7" key="1">
    <citation type="submission" date="2018-05" db="EMBL/GenBank/DDBJ databases">
        <title>Description of Sphingomonas pokkalii sp nov, isolated from the rhizosphere of saline tolerant pokkali rice and its draft genome analysis.</title>
        <authorList>
            <person name="Menon R."/>
            <person name="Kumari S."/>
            <person name="Rameshkumar N."/>
        </authorList>
    </citation>
    <scope>NUCLEOTIDE SEQUENCE [LARGE SCALE GENOMIC DNA]</scope>
    <source>
        <strain evidence="6 7">L3B27</strain>
    </source>
</reference>
<dbReference type="InterPro" id="IPR036388">
    <property type="entry name" value="WH-like_DNA-bd_sf"/>
</dbReference>
<feature type="region of interest" description="Disordered" evidence="4">
    <location>
        <begin position="225"/>
        <end position="256"/>
    </location>
</feature>
<dbReference type="PROSITE" id="PS51063">
    <property type="entry name" value="HTH_CRP_2"/>
    <property type="match status" value="1"/>
</dbReference>
<keyword evidence="7" id="KW-1185">Reference proteome</keyword>
<dbReference type="SUPFAM" id="SSF46785">
    <property type="entry name" value="Winged helix' DNA-binding domain"/>
    <property type="match status" value="1"/>
</dbReference>
<evidence type="ECO:0000313" key="7">
    <source>
        <dbReference type="Proteomes" id="UP000245890"/>
    </source>
</evidence>
<dbReference type="InterPro" id="IPR018490">
    <property type="entry name" value="cNMP-bd_dom_sf"/>
</dbReference>
<dbReference type="Gene3D" id="1.10.10.10">
    <property type="entry name" value="Winged helix-like DNA-binding domain superfamily/Winged helix DNA-binding domain"/>
    <property type="match status" value="1"/>
</dbReference>
<dbReference type="Pfam" id="PF13545">
    <property type="entry name" value="HTH_Crp_2"/>
    <property type="match status" value="1"/>
</dbReference>
<comment type="caution">
    <text evidence="6">The sequence shown here is derived from an EMBL/GenBank/DDBJ whole genome shotgun (WGS) entry which is preliminary data.</text>
</comment>
<accession>A0A2U0SFE8</accession>
<dbReference type="Proteomes" id="UP000245890">
    <property type="component" value="Unassembled WGS sequence"/>
</dbReference>
<dbReference type="EMBL" id="QENQ01000001">
    <property type="protein sequence ID" value="PVX30031.1"/>
    <property type="molecule type" value="Genomic_DNA"/>
</dbReference>
<feature type="domain" description="HTH crp-type" evidence="5">
    <location>
        <begin position="146"/>
        <end position="220"/>
    </location>
</feature>
<dbReference type="InterPro" id="IPR014710">
    <property type="entry name" value="RmlC-like_jellyroll"/>
</dbReference>
<name>A0A2U0SFE8_9SPHN</name>
<dbReference type="OrthoDB" id="6155297at2"/>
<evidence type="ECO:0000256" key="4">
    <source>
        <dbReference type="SAM" id="MobiDB-lite"/>
    </source>
</evidence>
<proteinExistence type="predicted"/>
<dbReference type="SUPFAM" id="SSF51206">
    <property type="entry name" value="cAMP-binding domain-like"/>
    <property type="match status" value="1"/>
</dbReference>
<dbReference type="AlphaFoldDB" id="A0A2U0SFE8"/>
<dbReference type="GO" id="GO:0006355">
    <property type="term" value="P:regulation of DNA-templated transcription"/>
    <property type="evidence" value="ECO:0007669"/>
    <property type="project" value="InterPro"/>
</dbReference>